<dbReference type="Proteomes" id="UP000326202">
    <property type="component" value="Chromosome"/>
</dbReference>
<dbReference type="EMBL" id="CP042906">
    <property type="protein sequence ID" value="QEX15441.1"/>
    <property type="molecule type" value="Genomic_DNA"/>
</dbReference>
<evidence type="ECO:0000313" key="3">
    <source>
        <dbReference type="Proteomes" id="UP000326202"/>
    </source>
</evidence>
<dbReference type="KEGG" id="htq:FRZ44_07250"/>
<dbReference type="AlphaFoldDB" id="A0A5J6ME72"/>
<dbReference type="RefSeq" id="WP_151175890.1">
    <property type="nucleotide sequence ID" value="NZ_CP042906.1"/>
</dbReference>
<feature type="transmembrane region" description="Helical" evidence="1">
    <location>
        <begin position="6"/>
        <end position="23"/>
    </location>
</feature>
<evidence type="ECO:0000313" key="2">
    <source>
        <dbReference type="EMBL" id="QEX15441.1"/>
    </source>
</evidence>
<protein>
    <submittedName>
        <fullName evidence="2">Uncharacterized protein</fullName>
    </submittedName>
</protein>
<keyword evidence="1" id="KW-1133">Transmembrane helix</keyword>
<keyword evidence="1" id="KW-0472">Membrane</keyword>
<dbReference type="OrthoDB" id="8441457at2"/>
<dbReference type="Pfam" id="PF20334">
    <property type="entry name" value="DUF6629"/>
    <property type="match status" value="1"/>
</dbReference>
<feature type="transmembrane region" description="Helical" evidence="1">
    <location>
        <begin position="187"/>
        <end position="205"/>
    </location>
</feature>
<keyword evidence="3" id="KW-1185">Reference proteome</keyword>
<gene>
    <name evidence="2" type="ORF">FRZ44_07250</name>
</gene>
<feature type="transmembrane region" description="Helical" evidence="1">
    <location>
        <begin position="141"/>
        <end position="157"/>
    </location>
</feature>
<feature type="transmembrane region" description="Helical" evidence="1">
    <location>
        <begin position="35"/>
        <end position="55"/>
    </location>
</feature>
<organism evidence="2 3">
    <name type="scientific">Hypericibacter terrae</name>
    <dbReference type="NCBI Taxonomy" id="2602015"/>
    <lineage>
        <taxon>Bacteria</taxon>
        <taxon>Pseudomonadati</taxon>
        <taxon>Pseudomonadota</taxon>
        <taxon>Alphaproteobacteria</taxon>
        <taxon>Rhodospirillales</taxon>
        <taxon>Dongiaceae</taxon>
        <taxon>Hypericibacter</taxon>
    </lineage>
</organism>
<name>A0A5J6ME72_9PROT</name>
<accession>A0A5J6ME72</accession>
<proteinExistence type="predicted"/>
<evidence type="ECO:0000256" key="1">
    <source>
        <dbReference type="SAM" id="Phobius"/>
    </source>
</evidence>
<sequence length="218" mass="23242">MCFSATASFTAAGIIGAIGVVTLTRARNPRELPLAAAPLLFALQQATEGLLWLQLPLAPEGAISTGLTLVYLLFSNVFWPVYAPLAVFLIEPSAARRRPMAVGLAAGTCVAAYLLWTILALPHGALIRGGHIIYVTQTRQHILVAAGYIAAVSLPLLASSQRTVVILGAIVFAGCAIAYAFYWEGFVSVWCFFAAGASGVIVFHFEKQRRARLLAARI</sequence>
<feature type="transmembrane region" description="Helical" evidence="1">
    <location>
        <begin position="67"/>
        <end position="90"/>
    </location>
</feature>
<dbReference type="InterPro" id="IPR046737">
    <property type="entry name" value="DUF6629"/>
</dbReference>
<feature type="transmembrane region" description="Helical" evidence="1">
    <location>
        <begin position="164"/>
        <end position="181"/>
    </location>
</feature>
<feature type="transmembrane region" description="Helical" evidence="1">
    <location>
        <begin position="102"/>
        <end position="121"/>
    </location>
</feature>
<reference evidence="2 3" key="1">
    <citation type="submission" date="2019-08" db="EMBL/GenBank/DDBJ databases">
        <title>Hyperibacter terrae gen. nov., sp. nov. and Hyperibacter viscosus sp. nov., two new members in the family Rhodospirillaceae isolated from the rhizosphere of Hypericum perforatum.</title>
        <authorList>
            <person name="Noviana Z."/>
        </authorList>
    </citation>
    <scope>NUCLEOTIDE SEQUENCE [LARGE SCALE GENOMIC DNA]</scope>
    <source>
        <strain evidence="2 3">R5913</strain>
    </source>
</reference>
<keyword evidence="1" id="KW-0812">Transmembrane</keyword>